<dbReference type="Pfam" id="PF00005">
    <property type="entry name" value="ABC_tran"/>
    <property type="match status" value="2"/>
</dbReference>
<feature type="domain" description="ABC transporter" evidence="9">
    <location>
        <begin position="5"/>
        <end position="241"/>
    </location>
</feature>
<keyword evidence="5" id="KW-0547">Nucleotide-binding</keyword>
<dbReference type="InterPro" id="IPR017871">
    <property type="entry name" value="ABC_transporter-like_CS"/>
</dbReference>
<dbReference type="InterPro" id="IPR003593">
    <property type="entry name" value="AAA+_ATPase"/>
</dbReference>
<evidence type="ECO:0000256" key="4">
    <source>
        <dbReference type="ARBA" id="ARBA00022737"/>
    </source>
</evidence>
<dbReference type="SUPFAM" id="SSF52540">
    <property type="entry name" value="P-loop containing nucleoside triphosphate hydrolases"/>
    <property type="match status" value="2"/>
</dbReference>
<dbReference type="Proteomes" id="UP001059252">
    <property type="component" value="Chromosome"/>
</dbReference>
<keyword evidence="7" id="KW-1278">Translocase</keyword>
<evidence type="ECO:0000259" key="9">
    <source>
        <dbReference type="PROSITE" id="PS50893"/>
    </source>
</evidence>
<dbReference type="InterPro" id="IPR027417">
    <property type="entry name" value="P-loop_NTPase"/>
</dbReference>
<dbReference type="InterPro" id="IPR050107">
    <property type="entry name" value="ABC_carbohydrate_import_ATPase"/>
</dbReference>
<evidence type="ECO:0000256" key="5">
    <source>
        <dbReference type="ARBA" id="ARBA00022741"/>
    </source>
</evidence>
<proteinExistence type="predicted"/>
<organism evidence="10 11">
    <name type="scientific">Mycoplasma iguanae</name>
    <dbReference type="NCBI Taxonomy" id="292461"/>
    <lineage>
        <taxon>Bacteria</taxon>
        <taxon>Bacillati</taxon>
        <taxon>Mycoplasmatota</taxon>
        <taxon>Mollicutes</taxon>
        <taxon>Mycoplasmataceae</taxon>
        <taxon>Mycoplasma</taxon>
    </lineage>
</organism>
<name>A0ABY5R9W9_9MOLU</name>
<keyword evidence="11" id="KW-1185">Reference proteome</keyword>
<dbReference type="PANTHER" id="PTHR43790">
    <property type="entry name" value="CARBOHYDRATE TRANSPORT ATP-BINDING PROTEIN MG119-RELATED"/>
    <property type="match status" value="1"/>
</dbReference>
<evidence type="ECO:0000256" key="1">
    <source>
        <dbReference type="ARBA" id="ARBA00022448"/>
    </source>
</evidence>
<evidence type="ECO:0000256" key="3">
    <source>
        <dbReference type="ARBA" id="ARBA00022597"/>
    </source>
</evidence>
<keyword evidence="1" id="KW-0813">Transport</keyword>
<dbReference type="CDD" id="cd03216">
    <property type="entry name" value="ABC_Carb_Monos_I"/>
    <property type="match status" value="1"/>
</dbReference>
<keyword evidence="3" id="KW-0762">Sugar transport</keyword>
<keyword evidence="6 10" id="KW-0067">ATP-binding</keyword>
<dbReference type="PANTHER" id="PTHR43790:SF3">
    <property type="entry name" value="D-ALLOSE IMPORT ATP-BINDING PROTEIN ALSA-RELATED"/>
    <property type="match status" value="1"/>
</dbReference>
<keyword evidence="4" id="KW-0677">Repeat</keyword>
<evidence type="ECO:0000313" key="11">
    <source>
        <dbReference type="Proteomes" id="UP001059252"/>
    </source>
</evidence>
<evidence type="ECO:0000256" key="7">
    <source>
        <dbReference type="ARBA" id="ARBA00022967"/>
    </source>
</evidence>
<gene>
    <name evidence="10" type="ORF">NV226_02430</name>
</gene>
<sequence>MQAILEVKNIKKSFAKSIALKNAEIRAYPGKVNVLMGENGAGKSTIMNIISGNLKPESGEIFFEGQKINVFNLKKSQKLGIAIVHQEIKLVDTLTVAENIFLGREIKYKSGIINYSQMNLLAQEIIDQLDASINVKTKAKNLSIAQKQLVEISKALSQKNKVLIFDEPTSSIGVKETKNLFKIIEKLKKQNIAILYITHRMEELAKIADFVTIFRDGEFIIEEKYQKISDEKIVELMVGRKLENFLPTKKTIEKKRTLIKVENIYNQYVKNINFEIKSGEILCFAGLVGAKRTELFKSLLGFYKIDSGNIYLNNKKIIFNHPANAIKNKIYYVSEDRKNEGLFLDKSISFNNSISSINFVSYFKGLLINLQKEKAVSEAISFKLKIKMNSVKQFVKNLSGGNQQKVSIAKALLTEPNIIIFDEPTRGVDVGARKEIYEIINQLKNDNKAIVIISSDLAEVIAMYDRLIVMNQGQIIIDTYQKLNQQQIMNYALNFKGGKND</sequence>
<dbReference type="RefSeq" id="WP_258210736.1">
    <property type="nucleotide sequence ID" value="NZ_CP102734.1"/>
</dbReference>
<dbReference type="PROSITE" id="PS50893">
    <property type="entry name" value="ABC_TRANSPORTER_2"/>
    <property type="match status" value="2"/>
</dbReference>
<dbReference type="PROSITE" id="PS00211">
    <property type="entry name" value="ABC_TRANSPORTER_1"/>
    <property type="match status" value="1"/>
</dbReference>
<dbReference type="InterPro" id="IPR003439">
    <property type="entry name" value="ABC_transporter-like_ATP-bd"/>
</dbReference>
<keyword evidence="8" id="KW-0472">Membrane</keyword>
<protein>
    <submittedName>
        <fullName evidence="10">Sugar ABC transporter ATP-binding protein</fullName>
    </submittedName>
</protein>
<dbReference type="SMART" id="SM00382">
    <property type="entry name" value="AAA"/>
    <property type="match status" value="2"/>
</dbReference>
<dbReference type="EMBL" id="CP102734">
    <property type="protein sequence ID" value="UVD81562.1"/>
    <property type="molecule type" value="Genomic_DNA"/>
</dbReference>
<feature type="domain" description="ABC transporter" evidence="9">
    <location>
        <begin position="253"/>
        <end position="497"/>
    </location>
</feature>
<evidence type="ECO:0000256" key="6">
    <source>
        <dbReference type="ARBA" id="ARBA00022840"/>
    </source>
</evidence>
<evidence type="ECO:0000256" key="8">
    <source>
        <dbReference type="ARBA" id="ARBA00023136"/>
    </source>
</evidence>
<reference evidence="10" key="1">
    <citation type="submission" date="2022-08" db="EMBL/GenBank/DDBJ databases">
        <title>Complete genome of Mycoplasma iguanae type strain 2327.</title>
        <authorList>
            <person name="Spergser J."/>
        </authorList>
    </citation>
    <scope>NUCLEOTIDE SEQUENCE</scope>
    <source>
        <strain evidence="10">2327</strain>
    </source>
</reference>
<evidence type="ECO:0000256" key="2">
    <source>
        <dbReference type="ARBA" id="ARBA00022475"/>
    </source>
</evidence>
<keyword evidence="2" id="KW-1003">Cell membrane</keyword>
<dbReference type="CDD" id="cd03215">
    <property type="entry name" value="ABC_Carb_Monos_II"/>
    <property type="match status" value="1"/>
</dbReference>
<evidence type="ECO:0000313" key="10">
    <source>
        <dbReference type="EMBL" id="UVD81562.1"/>
    </source>
</evidence>
<dbReference type="Gene3D" id="3.40.50.300">
    <property type="entry name" value="P-loop containing nucleotide triphosphate hydrolases"/>
    <property type="match status" value="2"/>
</dbReference>
<accession>A0ABY5R9W9</accession>
<dbReference type="GO" id="GO:0005524">
    <property type="term" value="F:ATP binding"/>
    <property type="evidence" value="ECO:0007669"/>
    <property type="project" value="UniProtKB-KW"/>
</dbReference>